<dbReference type="InterPro" id="IPR013328">
    <property type="entry name" value="6PGD_dom2"/>
</dbReference>
<dbReference type="PROSITE" id="PS00974">
    <property type="entry name" value="MANNITOL_DHGENASE"/>
    <property type="match status" value="1"/>
</dbReference>
<evidence type="ECO:0000259" key="3">
    <source>
        <dbReference type="Pfam" id="PF01232"/>
    </source>
</evidence>
<reference evidence="5 6" key="1">
    <citation type="submission" date="2019-09" db="EMBL/GenBank/DDBJ databases">
        <title>Genome sequence of Rhodovastum atsumiense, a diverse member of the Acetobacteraceae family of non-sulfur purple photosynthetic bacteria.</title>
        <authorList>
            <person name="Meyer T."/>
            <person name="Kyndt J."/>
        </authorList>
    </citation>
    <scope>NUCLEOTIDE SEQUENCE [LARGE SCALE GENOMIC DNA]</scope>
    <source>
        <strain evidence="5 6">DSM 21279</strain>
    </source>
</reference>
<proteinExistence type="predicted"/>
<protein>
    <submittedName>
        <fullName evidence="5">Mannitol dehydrogenase family protein</fullName>
    </submittedName>
</protein>
<dbReference type="Gene3D" id="1.10.1040.10">
    <property type="entry name" value="N-(1-d-carboxylethyl)-l-norvaline Dehydrogenase, domain 2"/>
    <property type="match status" value="1"/>
</dbReference>
<evidence type="ECO:0000313" key="6">
    <source>
        <dbReference type="Proteomes" id="UP000325255"/>
    </source>
</evidence>
<dbReference type="InterPro" id="IPR023027">
    <property type="entry name" value="Mannitol_DH_CS"/>
</dbReference>
<evidence type="ECO:0000259" key="4">
    <source>
        <dbReference type="Pfam" id="PF08125"/>
    </source>
</evidence>
<keyword evidence="2" id="KW-0520">NAD</keyword>
<comment type="caution">
    <text evidence="5">The sequence shown here is derived from an EMBL/GenBank/DDBJ whole genome shotgun (WGS) entry which is preliminary data.</text>
</comment>
<evidence type="ECO:0000256" key="1">
    <source>
        <dbReference type="ARBA" id="ARBA00023002"/>
    </source>
</evidence>
<dbReference type="RefSeq" id="WP_150042282.1">
    <property type="nucleotide sequence ID" value="NZ_OW485601.1"/>
</dbReference>
<evidence type="ECO:0000256" key="2">
    <source>
        <dbReference type="ARBA" id="ARBA00023027"/>
    </source>
</evidence>
<dbReference type="GO" id="GO:0019594">
    <property type="term" value="P:mannitol metabolic process"/>
    <property type="evidence" value="ECO:0007669"/>
    <property type="project" value="InterPro"/>
</dbReference>
<dbReference type="Pfam" id="PF08125">
    <property type="entry name" value="Mannitol_dh_C"/>
    <property type="match status" value="1"/>
</dbReference>
<dbReference type="InterPro" id="IPR036291">
    <property type="entry name" value="NAD(P)-bd_dom_sf"/>
</dbReference>
<dbReference type="InterPro" id="IPR008927">
    <property type="entry name" value="6-PGluconate_DH-like_C_sf"/>
</dbReference>
<dbReference type="Pfam" id="PF01232">
    <property type="entry name" value="Mannitol_dh"/>
    <property type="match status" value="1"/>
</dbReference>
<name>A0A5M6IQY2_9PROT</name>
<dbReference type="Proteomes" id="UP000325255">
    <property type="component" value="Unassembled WGS sequence"/>
</dbReference>
<gene>
    <name evidence="5" type="ORF">F1189_18160</name>
</gene>
<dbReference type="SUPFAM" id="SSF48179">
    <property type="entry name" value="6-phosphogluconate dehydrogenase C-terminal domain-like"/>
    <property type="match status" value="1"/>
</dbReference>
<keyword evidence="1" id="KW-0560">Oxidoreductase</keyword>
<dbReference type="AlphaFoldDB" id="A0A5M6IQY2"/>
<accession>A0A5M6IQY2</accession>
<feature type="domain" description="Mannitol dehydrogenase C-terminal" evidence="4">
    <location>
        <begin position="293"/>
        <end position="486"/>
    </location>
</feature>
<dbReference type="InterPro" id="IPR000669">
    <property type="entry name" value="Mannitol_DH"/>
</dbReference>
<feature type="domain" description="Mannitol dehydrogenase N-terminal" evidence="3">
    <location>
        <begin position="39"/>
        <end position="284"/>
    </location>
</feature>
<dbReference type="InterPro" id="IPR013118">
    <property type="entry name" value="Mannitol_DH_C"/>
</dbReference>
<sequence>MADAVCRPGTAPRLAQATLGAVPAAVAPPSYDRAAISPGIVHIGPGAFCRAHLAVYTEDVLARGARDWGIVGVDPLSPAVREALQPQDHLYTLLVREPEGDRPRVVGSLCGVLGPDEREAALQRMADPRTRIVTLTVTEKGYCQDAATGALDEAHPAIRADLAGDALPRSVPGLLAEAIRRRRAAQVAPFTVLVCDNLSQNGAKVRRIVSRFATLRDPDLGKFVADSIAFPCTMVDRITPATKDEDRAQVTAAYGYVDAWPVVTEPFRQWVIEDNFPGGRPAWDEVGAIMARDVHPFEVMKLRCLNGAHSALAYIGVVAGLETVADGMDDADLSAFVRRLWRDDLVPTVPPVPGTDIVSYTGELEQRFRNPAIRHRTIQIAMDGSQKLPPRLLDPALERLRAGADASCIAFVVAAWIRFLAGCNDAVEGYAVSDPMADRLLQVREACNGDTVALVDALFAIPEIFGPDIAAHAGFKAAVVANLRAIRADGMRRALAGFLRR</sequence>
<dbReference type="PRINTS" id="PR00084">
    <property type="entry name" value="MTLDHDRGNASE"/>
</dbReference>
<evidence type="ECO:0000313" key="5">
    <source>
        <dbReference type="EMBL" id="KAA5610696.1"/>
    </source>
</evidence>
<dbReference type="SUPFAM" id="SSF51735">
    <property type="entry name" value="NAD(P)-binding Rossmann-fold domains"/>
    <property type="match status" value="1"/>
</dbReference>
<organism evidence="5 6">
    <name type="scientific">Rhodovastum atsumiense</name>
    <dbReference type="NCBI Taxonomy" id="504468"/>
    <lineage>
        <taxon>Bacteria</taxon>
        <taxon>Pseudomonadati</taxon>
        <taxon>Pseudomonadota</taxon>
        <taxon>Alphaproteobacteria</taxon>
        <taxon>Acetobacterales</taxon>
        <taxon>Acetobacteraceae</taxon>
        <taxon>Rhodovastum</taxon>
    </lineage>
</organism>
<dbReference type="GO" id="GO:0016616">
    <property type="term" value="F:oxidoreductase activity, acting on the CH-OH group of donors, NAD or NADP as acceptor"/>
    <property type="evidence" value="ECO:0007669"/>
    <property type="project" value="TreeGrafter"/>
</dbReference>
<keyword evidence="6" id="KW-1185">Reference proteome</keyword>
<dbReference type="OrthoDB" id="271711at2"/>
<dbReference type="InterPro" id="IPR050988">
    <property type="entry name" value="Mannitol_DH/Oxidoreductase"/>
</dbReference>
<dbReference type="EMBL" id="VWPK01000029">
    <property type="protein sequence ID" value="KAA5610696.1"/>
    <property type="molecule type" value="Genomic_DNA"/>
</dbReference>
<dbReference type="PANTHER" id="PTHR43362">
    <property type="entry name" value="MANNITOL DEHYDROGENASE DSF1-RELATED"/>
    <property type="match status" value="1"/>
</dbReference>
<dbReference type="Gene3D" id="3.40.50.720">
    <property type="entry name" value="NAD(P)-binding Rossmann-like Domain"/>
    <property type="match status" value="1"/>
</dbReference>
<dbReference type="InterPro" id="IPR013131">
    <property type="entry name" value="Mannitol_DH_N"/>
</dbReference>
<dbReference type="PANTHER" id="PTHR43362:SF1">
    <property type="entry name" value="MANNITOL DEHYDROGENASE 2-RELATED"/>
    <property type="match status" value="1"/>
</dbReference>